<keyword evidence="6 12" id="KW-0479">Metal-binding</keyword>
<evidence type="ECO:0000256" key="6">
    <source>
        <dbReference type="ARBA" id="ARBA00022723"/>
    </source>
</evidence>
<dbReference type="Gene3D" id="1.20.5.1300">
    <property type="match status" value="1"/>
</dbReference>
<evidence type="ECO:0000256" key="1">
    <source>
        <dbReference type="ARBA" id="ARBA00003850"/>
    </source>
</evidence>
<feature type="binding site" evidence="12 16">
    <location>
        <position position="324"/>
    </location>
    <ligand>
        <name>substrate</name>
    </ligand>
</feature>
<keyword evidence="5 12" id="KW-0028">Amino-acid biosynthesis</keyword>
<comment type="similarity">
    <text evidence="3 12 13 18">Belongs to the histidinol dehydrogenase family.</text>
</comment>
<comment type="catalytic activity">
    <reaction evidence="11 12">
        <text>L-histidinol + 2 NAD(+) + H2O = L-histidine + 2 NADH + 3 H(+)</text>
        <dbReference type="Rhea" id="RHEA:20641"/>
        <dbReference type="ChEBI" id="CHEBI:15377"/>
        <dbReference type="ChEBI" id="CHEBI:15378"/>
        <dbReference type="ChEBI" id="CHEBI:57540"/>
        <dbReference type="ChEBI" id="CHEBI:57595"/>
        <dbReference type="ChEBI" id="CHEBI:57699"/>
        <dbReference type="ChEBI" id="CHEBI:57945"/>
        <dbReference type="EC" id="1.1.1.23"/>
    </reaction>
</comment>
<feature type="binding site" evidence="12 17">
    <location>
        <position position="357"/>
    </location>
    <ligand>
        <name>Zn(2+)</name>
        <dbReference type="ChEBI" id="CHEBI:29105"/>
    </ligand>
</feature>
<gene>
    <name evidence="12" type="primary">hisD</name>
    <name evidence="19" type="ORF">SAMN06265218_104149</name>
</gene>
<evidence type="ECO:0000256" key="15">
    <source>
        <dbReference type="PIRSR" id="PIRSR000099-2"/>
    </source>
</evidence>
<feature type="active site" description="Proton acceptor" evidence="12 14">
    <location>
        <position position="323"/>
    </location>
</feature>
<evidence type="ECO:0000256" key="12">
    <source>
        <dbReference type="HAMAP-Rule" id="MF_01024"/>
    </source>
</evidence>
<dbReference type="GO" id="GO:0004399">
    <property type="term" value="F:histidinol dehydrogenase activity"/>
    <property type="evidence" value="ECO:0007669"/>
    <property type="project" value="UniProtKB-UniRule"/>
</dbReference>
<dbReference type="FunFam" id="3.40.50.1980:FF:000002">
    <property type="entry name" value="Histidinol dehydrogenase, chloroplastic"/>
    <property type="match status" value="1"/>
</dbReference>
<dbReference type="Gene3D" id="3.40.50.1980">
    <property type="entry name" value="Nitrogenase molybdenum iron protein domain"/>
    <property type="match status" value="2"/>
</dbReference>
<dbReference type="InterPro" id="IPR022695">
    <property type="entry name" value="Histidinol_DH_monofunct"/>
</dbReference>
<feature type="binding site" evidence="12 15">
    <location>
        <position position="208"/>
    </location>
    <ligand>
        <name>NAD(+)</name>
        <dbReference type="ChEBI" id="CHEBI:57540"/>
    </ligand>
</feature>
<evidence type="ECO:0000256" key="9">
    <source>
        <dbReference type="ARBA" id="ARBA00023027"/>
    </source>
</evidence>
<dbReference type="GO" id="GO:0051287">
    <property type="term" value="F:NAD binding"/>
    <property type="evidence" value="ECO:0007669"/>
    <property type="project" value="InterPro"/>
</dbReference>
<keyword evidence="20" id="KW-1185">Reference proteome</keyword>
<evidence type="ECO:0000256" key="10">
    <source>
        <dbReference type="ARBA" id="ARBA00023102"/>
    </source>
</evidence>
<evidence type="ECO:0000256" key="17">
    <source>
        <dbReference type="PIRSR" id="PIRSR000099-4"/>
    </source>
</evidence>
<comment type="function">
    <text evidence="1 12">Catalyzes the sequential NAD-dependent oxidations of L-histidinol to L-histidinaldehyde and then to L-histidine.</text>
</comment>
<evidence type="ECO:0000313" key="20">
    <source>
        <dbReference type="Proteomes" id="UP000317593"/>
    </source>
</evidence>
<evidence type="ECO:0000256" key="4">
    <source>
        <dbReference type="ARBA" id="ARBA00012965"/>
    </source>
</evidence>
<feature type="binding site" evidence="12 17">
    <location>
        <position position="256"/>
    </location>
    <ligand>
        <name>Zn(2+)</name>
        <dbReference type="ChEBI" id="CHEBI:29105"/>
    </ligand>
</feature>
<proteinExistence type="inferred from homology"/>
<dbReference type="NCBIfam" id="TIGR00069">
    <property type="entry name" value="hisD"/>
    <property type="match status" value="1"/>
</dbReference>
<dbReference type="PIRSF" id="PIRSF000099">
    <property type="entry name" value="Histidinol_dh"/>
    <property type="match status" value="1"/>
</dbReference>
<dbReference type="UniPathway" id="UPA00031">
    <property type="reaction ID" value="UER00014"/>
</dbReference>
<dbReference type="FunFam" id="3.40.50.1980:FF:000001">
    <property type="entry name" value="Histidinol dehydrogenase"/>
    <property type="match status" value="1"/>
</dbReference>
<keyword evidence="10 12" id="KW-0368">Histidine biosynthesis</keyword>
<dbReference type="OrthoDB" id="9805269at2"/>
<dbReference type="EC" id="1.1.1.23" evidence="4 12"/>
<dbReference type="InterPro" id="IPR001692">
    <property type="entry name" value="Histidinol_DH_CS"/>
</dbReference>
<evidence type="ECO:0000256" key="7">
    <source>
        <dbReference type="ARBA" id="ARBA00022833"/>
    </source>
</evidence>
<dbReference type="PROSITE" id="PS00611">
    <property type="entry name" value="HISOL_DEHYDROGENASE"/>
    <property type="match status" value="1"/>
</dbReference>
<feature type="binding site" evidence="12 16">
    <location>
        <position position="256"/>
    </location>
    <ligand>
        <name>substrate</name>
    </ligand>
</feature>
<keyword evidence="7 12" id="KW-0862">Zinc</keyword>
<dbReference type="GO" id="GO:0005829">
    <property type="term" value="C:cytosol"/>
    <property type="evidence" value="ECO:0007669"/>
    <property type="project" value="TreeGrafter"/>
</dbReference>
<evidence type="ECO:0000256" key="16">
    <source>
        <dbReference type="PIRSR" id="PIRSR000099-3"/>
    </source>
</evidence>
<dbReference type="FunFam" id="1.20.5.1300:FF:000001">
    <property type="entry name" value="Histidine biosynthesis trifunctional protein"/>
    <property type="match status" value="1"/>
</dbReference>
<evidence type="ECO:0000256" key="8">
    <source>
        <dbReference type="ARBA" id="ARBA00023002"/>
    </source>
</evidence>
<dbReference type="PRINTS" id="PR00083">
    <property type="entry name" value="HOLDHDRGNASE"/>
</dbReference>
<dbReference type="AlphaFoldDB" id="A0A521BYX0"/>
<evidence type="ECO:0000256" key="14">
    <source>
        <dbReference type="PIRSR" id="PIRSR000099-1"/>
    </source>
</evidence>
<dbReference type="GO" id="GO:0000105">
    <property type="term" value="P:L-histidine biosynthetic process"/>
    <property type="evidence" value="ECO:0007669"/>
    <property type="project" value="UniProtKB-UniRule"/>
</dbReference>
<dbReference type="HAMAP" id="MF_01024">
    <property type="entry name" value="HisD"/>
    <property type="match status" value="1"/>
</dbReference>
<evidence type="ECO:0000256" key="11">
    <source>
        <dbReference type="ARBA" id="ARBA00049489"/>
    </source>
</evidence>
<feature type="active site" description="Proton acceptor" evidence="12 14">
    <location>
        <position position="324"/>
    </location>
</feature>
<evidence type="ECO:0000256" key="5">
    <source>
        <dbReference type="ARBA" id="ARBA00022605"/>
    </source>
</evidence>
<feature type="binding site" evidence="12 16">
    <location>
        <position position="416"/>
    </location>
    <ligand>
        <name>substrate</name>
    </ligand>
</feature>
<evidence type="ECO:0000256" key="2">
    <source>
        <dbReference type="ARBA" id="ARBA00004940"/>
    </source>
</evidence>
<feature type="binding site" evidence="12 15">
    <location>
        <position position="185"/>
    </location>
    <ligand>
        <name>NAD(+)</name>
        <dbReference type="ChEBI" id="CHEBI:57540"/>
    </ligand>
</feature>
<keyword evidence="9 12" id="KW-0520">NAD</keyword>
<dbReference type="SUPFAM" id="SSF53720">
    <property type="entry name" value="ALDH-like"/>
    <property type="match status" value="1"/>
</dbReference>
<organism evidence="19 20">
    <name type="scientific">Fodinibius sediminis</name>
    <dbReference type="NCBI Taxonomy" id="1214077"/>
    <lineage>
        <taxon>Bacteria</taxon>
        <taxon>Pseudomonadati</taxon>
        <taxon>Balneolota</taxon>
        <taxon>Balneolia</taxon>
        <taxon>Balneolales</taxon>
        <taxon>Balneolaceae</taxon>
        <taxon>Fodinibius</taxon>
    </lineage>
</organism>
<dbReference type="InterPro" id="IPR012131">
    <property type="entry name" value="Hstdl_DH"/>
</dbReference>
<comment type="cofactor">
    <cofactor evidence="12 17">
        <name>Zn(2+)</name>
        <dbReference type="ChEBI" id="CHEBI:29105"/>
    </cofactor>
    <text evidence="12 17">Binds 1 zinc ion per subunit.</text>
</comment>
<evidence type="ECO:0000256" key="3">
    <source>
        <dbReference type="ARBA" id="ARBA00010178"/>
    </source>
</evidence>
<keyword evidence="8 12" id="KW-0560">Oxidoreductase</keyword>
<comment type="pathway">
    <text evidence="2 12">Amino-acid biosynthesis; L-histidine biosynthesis; L-histidine from 5-phospho-alpha-D-ribose 1-diphosphate: step 9/9.</text>
</comment>
<feature type="binding site" evidence="12 17">
    <location>
        <position position="416"/>
    </location>
    <ligand>
        <name>Zn(2+)</name>
        <dbReference type="ChEBI" id="CHEBI:29105"/>
    </ligand>
</feature>
<feature type="binding site" evidence="12 16">
    <location>
        <position position="411"/>
    </location>
    <ligand>
        <name>substrate</name>
    </ligand>
</feature>
<sequence>MKTYSYRELSRKAVAELCQRPKMDFKAIFEVVEPIIAKVREEGDTGINYYSQKFDGLSPDPLVIDPRERDITLEPELKEAIDTAYHNIRQFHEAQLPTPLEVETMKGVQCRRVARPIERVGLYVPGGTAILPSTLMMLGIPAALAGAETIVVATPPQQDGSIAAELIYIAQKIGATHLLKAGGAQAVAGMALGTGSIPKVDKILGPGNQYVTAAKMLLQNSDAQIAIDMPAGPSEVLVIADQTAQPDFVAADLLSQAEHGRDSQVVLVAIEGFNLEAFRRSLDRQLDGLPRKTIARQAISQSFVLEVASPREAFEFSNLYAPEHLIVQCEDAAAWQDEIKNAGSVFLGHWTPESAGDYASGTNHTLPTYGYARMYSGVSVDSFLKQITIQELSEEGLKNLGPAIEKLASLEKLEGHRRAVSIRIQAMAP</sequence>
<dbReference type="CDD" id="cd06572">
    <property type="entry name" value="Histidinol_dh"/>
    <property type="match status" value="1"/>
</dbReference>
<feature type="binding site" evidence="12 16">
    <location>
        <position position="259"/>
    </location>
    <ligand>
        <name>substrate</name>
    </ligand>
</feature>
<evidence type="ECO:0000256" key="18">
    <source>
        <dbReference type="RuleBase" id="RU004175"/>
    </source>
</evidence>
<reference evidence="19 20" key="1">
    <citation type="submission" date="2017-05" db="EMBL/GenBank/DDBJ databases">
        <authorList>
            <person name="Varghese N."/>
            <person name="Submissions S."/>
        </authorList>
    </citation>
    <scope>NUCLEOTIDE SEQUENCE [LARGE SCALE GENOMIC DNA]</scope>
    <source>
        <strain evidence="19 20">DSM 21194</strain>
    </source>
</reference>
<evidence type="ECO:0000313" key="19">
    <source>
        <dbReference type="EMBL" id="SMO51771.1"/>
    </source>
</evidence>
<dbReference type="EMBL" id="FXTH01000004">
    <property type="protein sequence ID" value="SMO51771.1"/>
    <property type="molecule type" value="Genomic_DNA"/>
</dbReference>
<dbReference type="PANTHER" id="PTHR21256:SF2">
    <property type="entry name" value="HISTIDINE BIOSYNTHESIS TRIFUNCTIONAL PROTEIN"/>
    <property type="match status" value="1"/>
</dbReference>
<feature type="binding site" evidence="12 15">
    <location>
        <position position="123"/>
    </location>
    <ligand>
        <name>NAD(+)</name>
        <dbReference type="ChEBI" id="CHEBI:57540"/>
    </ligand>
</feature>
<dbReference type="GO" id="GO:0008270">
    <property type="term" value="F:zinc ion binding"/>
    <property type="evidence" value="ECO:0007669"/>
    <property type="project" value="UniProtKB-UniRule"/>
</dbReference>
<dbReference type="Pfam" id="PF00815">
    <property type="entry name" value="Histidinol_dh"/>
    <property type="match status" value="1"/>
</dbReference>
<protein>
    <recommendedName>
        <fullName evidence="4 12">Histidinol dehydrogenase</fullName>
        <shortName evidence="12">HDH</shortName>
        <ecNumber evidence="4 12">1.1.1.23</ecNumber>
    </recommendedName>
</protein>
<feature type="binding site" evidence="12 16">
    <location>
        <position position="357"/>
    </location>
    <ligand>
        <name>substrate</name>
    </ligand>
</feature>
<feature type="binding site" evidence="12 16">
    <location>
        <position position="234"/>
    </location>
    <ligand>
        <name>substrate</name>
    </ligand>
</feature>
<dbReference type="PANTHER" id="PTHR21256">
    <property type="entry name" value="HISTIDINOL DEHYDROGENASE HDH"/>
    <property type="match status" value="1"/>
</dbReference>
<accession>A0A521BYX0</accession>
<dbReference type="InterPro" id="IPR016161">
    <property type="entry name" value="Ald_DH/histidinol_DH"/>
</dbReference>
<dbReference type="Proteomes" id="UP000317593">
    <property type="component" value="Unassembled WGS sequence"/>
</dbReference>
<name>A0A521BYX0_9BACT</name>
<dbReference type="RefSeq" id="WP_142713666.1">
    <property type="nucleotide sequence ID" value="NZ_FXTH01000004.1"/>
</dbReference>
<evidence type="ECO:0000256" key="13">
    <source>
        <dbReference type="PIRNR" id="PIRNR000099"/>
    </source>
</evidence>
<feature type="binding site" evidence="12 17">
    <location>
        <position position="259"/>
    </location>
    <ligand>
        <name>Zn(2+)</name>
        <dbReference type="ChEBI" id="CHEBI:29105"/>
    </ligand>
</feature>